<gene>
    <name evidence="1" type="ORF">SAMN05216215_104962</name>
</gene>
<dbReference type="OrthoDB" id="3556580at2"/>
<proteinExistence type="predicted"/>
<organism evidence="1 2">
    <name type="scientific">Saccharopolyspora shandongensis</name>
    <dbReference type="NCBI Taxonomy" id="418495"/>
    <lineage>
        <taxon>Bacteria</taxon>
        <taxon>Bacillati</taxon>
        <taxon>Actinomycetota</taxon>
        <taxon>Actinomycetes</taxon>
        <taxon>Pseudonocardiales</taxon>
        <taxon>Pseudonocardiaceae</taxon>
        <taxon>Saccharopolyspora</taxon>
    </lineage>
</organism>
<sequence>MFYRAHPFHWVPAAGLRHASTDRRPDAALAYPTGTSVSTLCRQKLSADNSELAWLWSTCGDCDVEAHRIARTLYTPATERTK</sequence>
<dbReference type="STRING" id="418495.SAMN05216215_104962"/>
<dbReference type="AlphaFoldDB" id="A0A1H3QTZ2"/>
<dbReference type="Proteomes" id="UP000199529">
    <property type="component" value="Unassembled WGS sequence"/>
</dbReference>
<protein>
    <submittedName>
        <fullName evidence="1">Zinc-finger</fullName>
    </submittedName>
</protein>
<dbReference type="EMBL" id="FNOK01000049">
    <property type="protein sequence ID" value="SDZ16485.1"/>
    <property type="molecule type" value="Genomic_DNA"/>
</dbReference>
<dbReference type="GO" id="GO:0008270">
    <property type="term" value="F:zinc ion binding"/>
    <property type="evidence" value="ECO:0007669"/>
    <property type="project" value="UniProtKB-KW"/>
</dbReference>
<evidence type="ECO:0000313" key="2">
    <source>
        <dbReference type="Proteomes" id="UP000199529"/>
    </source>
</evidence>
<reference evidence="2" key="1">
    <citation type="submission" date="2016-10" db="EMBL/GenBank/DDBJ databases">
        <authorList>
            <person name="Varghese N."/>
            <person name="Submissions S."/>
        </authorList>
    </citation>
    <scope>NUCLEOTIDE SEQUENCE [LARGE SCALE GENOMIC DNA]</scope>
    <source>
        <strain evidence="2">CGMCC 4.3530</strain>
    </source>
</reference>
<accession>A0A1H3QTZ2</accession>
<keyword evidence="1" id="KW-0863">Zinc-finger</keyword>
<dbReference type="InterPro" id="IPR031795">
    <property type="entry name" value="Zf-HC3"/>
</dbReference>
<dbReference type="Pfam" id="PF16827">
    <property type="entry name" value="zf-HC3"/>
    <property type="match status" value="1"/>
</dbReference>
<dbReference type="RefSeq" id="WP_093274732.1">
    <property type="nucleotide sequence ID" value="NZ_FNOK01000049.1"/>
</dbReference>
<keyword evidence="1" id="KW-0479">Metal-binding</keyword>
<name>A0A1H3QTZ2_9PSEU</name>
<keyword evidence="1" id="KW-0862">Zinc</keyword>
<keyword evidence="2" id="KW-1185">Reference proteome</keyword>
<evidence type="ECO:0000313" key="1">
    <source>
        <dbReference type="EMBL" id="SDZ16485.1"/>
    </source>
</evidence>